<dbReference type="RefSeq" id="WP_132577404.1">
    <property type="nucleotide sequence ID" value="NZ_JBHLWF010000086.1"/>
</dbReference>
<accession>A0A4R3LFH0</accession>
<evidence type="ECO:0000256" key="1">
    <source>
        <dbReference type="ARBA" id="ARBA00022737"/>
    </source>
</evidence>
<dbReference type="PANTHER" id="PTHR44227">
    <property type="match status" value="1"/>
</dbReference>
<dbReference type="SUPFAM" id="SSF48452">
    <property type="entry name" value="TPR-like"/>
    <property type="match status" value="1"/>
</dbReference>
<keyword evidence="4" id="KW-0472">Membrane</keyword>
<comment type="caution">
    <text evidence="5">The sequence shown here is derived from an EMBL/GenBank/DDBJ whole genome shotgun (WGS) entry which is preliminary data.</text>
</comment>
<feature type="transmembrane region" description="Helical" evidence="4">
    <location>
        <begin position="97"/>
        <end position="116"/>
    </location>
</feature>
<dbReference type="Gene3D" id="1.25.40.10">
    <property type="entry name" value="Tetratricopeptide repeat domain"/>
    <property type="match status" value="3"/>
</dbReference>
<dbReference type="OrthoDB" id="1971692at2"/>
<feature type="transmembrane region" description="Helical" evidence="4">
    <location>
        <begin position="24"/>
        <end position="42"/>
    </location>
</feature>
<keyword evidence="4" id="KW-0812">Transmembrane</keyword>
<dbReference type="SMART" id="SM00028">
    <property type="entry name" value="TPR"/>
    <property type="match status" value="2"/>
</dbReference>
<protein>
    <submittedName>
        <fullName evidence="5">TolB-like protein</fullName>
    </submittedName>
</protein>
<dbReference type="InterPro" id="IPR052346">
    <property type="entry name" value="O-mannosyl-transferase_TMTC"/>
</dbReference>
<reference evidence="5 6" key="1">
    <citation type="submission" date="2019-03" db="EMBL/GenBank/DDBJ databases">
        <title>Genomic Encyclopedia of Type Strains, Phase IV (KMG-IV): sequencing the most valuable type-strain genomes for metagenomic binning, comparative biology and taxonomic classification.</title>
        <authorList>
            <person name="Goeker M."/>
        </authorList>
    </citation>
    <scope>NUCLEOTIDE SEQUENCE [LARGE SCALE GENOMIC DNA]</scope>
    <source>
        <strain evidence="5 6">DSM 21944</strain>
    </source>
</reference>
<evidence type="ECO:0000256" key="4">
    <source>
        <dbReference type="SAM" id="Phobius"/>
    </source>
</evidence>
<evidence type="ECO:0000256" key="3">
    <source>
        <dbReference type="PROSITE-ProRule" id="PRU00339"/>
    </source>
</evidence>
<dbReference type="Proteomes" id="UP000294599">
    <property type="component" value="Unassembled WGS sequence"/>
</dbReference>
<sequence>MPELPEHNLPLLARTWAELRRRKVVRAGVGYVLVAWVVLQLGEITFEPLGLPGWVMTWTILLAVLGLPVVLVLAWVFDRGEGGLTRDRGGVGGVGPARLFALFVVLITVGVAAWWLSDVYRDIDGDGAGPAPQARSAPAAAAPSAPPNSIAVLPFDDMSPARDQGWFADGLAEELLDRLARVQGLRVAARTSSFALRERRLDVTGIGQALNVATVVEGSVRKAEGRIRITVQLIDAGNGYHLWSESYERPDRDIFDLQDEITTDIVANLRRRIPGLTRDVPGPAARAAVGSADTRDLKAHELYLQGRVLWRQRTPSSLARAAALFEQAIEIDPDYARAWCGLADSRLLLTDYGGVSAAEAVTLAEPAVVKALTLAPGLGEAWASLGLLRFTAGQLDAAEGNLLEAIRLDPNYDMALMWLGGLYGRQGRLNARGEVLERALAMSPLDPAITVNLANNRYAQGDNEGARRLLVDLLAVIPDSNVARVNLATFERNNGRLVESLRQSDLAWRQDPEGPNAIMGLIMSLSALERLDEAERLTTRLPSTLPMRHWLEFMLQLQRDTQAPLSLELVARLEQVLGRSEPVAAEYQPLLWLGWLSDYRNGQSDRAMRSLRKLVEVQGGGLLTTDQLNPAAGLILLLRQSGADSEAASVHDLLQQSLQQAHEQGLSGAATEFGEATLLAVDGDAEGALAKLDKAMAMGFNERWMVDIDPRLDALRDLPRFRELRDDLVQRIAAQREQSLAVATY</sequence>
<evidence type="ECO:0000256" key="2">
    <source>
        <dbReference type="ARBA" id="ARBA00022803"/>
    </source>
</evidence>
<dbReference type="PROSITE" id="PS50005">
    <property type="entry name" value="TPR"/>
    <property type="match status" value="1"/>
</dbReference>
<keyword evidence="6" id="KW-1185">Reference proteome</keyword>
<proteinExistence type="predicted"/>
<feature type="repeat" description="TPR" evidence="3">
    <location>
        <begin position="379"/>
        <end position="412"/>
    </location>
</feature>
<keyword evidence="4" id="KW-1133">Transmembrane helix</keyword>
<dbReference type="InterPro" id="IPR019734">
    <property type="entry name" value="TPR_rpt"/>
</dbReference>
<feature type="transmembrane region" description="Helical" evidence="4">
    <location>
        <begin position="54"/>
        <end position="77"/>
    </location>
</feature>
<name>A0A4R3LFH0_9GAMM</name>
<evidence type="ECO:0000313" key="5">
    <source>
        <dbReference type="EMBL" id="TCS98215.1"/>
    </source>
</evidence>
<keyword evidence="1" id="KW-0677">Repeat</keyword>
<dbReference type="Pfam" id="PF13432">
    <property type="entry name" value="TPR_16"/>
    <property type="match status" value="2"/>
</dbReference>
<dbReference type="Gene3D" id="3.40.50.10610">
    <property type="entry name" value="ABC-type transport auxiliary lipoprotein component"/>
    <property type="match status" value="1"/>
</dbReference>
<keyword evidence="2 3" id="KW-0802">TPR repeat</keyword>
<dbReference type="InterPro" id="IPR011990">
    <property type="entry name" value="TPR-like_helical_dom_sf"/>
</dbReference>
<dbReference type="AlphaFoldDB" id="A0A4R3LFH0"/>
<dbReference type="PANTHER" id="PTHR44227:SF3">
    <property type="entry name" value="PROTEIN O-MANNOSYL-TRANSFERASE TMTC4"/>
    <property type="match status" value="1"/>
</dbReference>
<dbReference type="EMBL" id="SMAF01000009">
    <property type="protein sequence ID" value="TCS98215.1"/>
    <property type="molecule type" value="Genomic_DNA"/>
</dbReference>
<organism evidence="5 6">
    <name type="scientific">Pseudofulvimonas gallinarii</name>
    <dbReference type="NCBI Taxonomy" id="634155"/>
    <lineage>
        <taxon>Bacteria</taxon>
        <taxon>Pseudomonadati</taxon>
        <taxon>Pseudomonadota</taxon>
        <taxon>Gammaproteobacteria</taxon>
        <taxon>Lysobacterales</taxon>
        <taxon>Rhodanobacteraceae</taxon>
        <taxon>Pseudofulvimonas</taxon>
    </lineage>
</organism>
<evidence type="ECO:0000313" key="6">
    <source>
        <dbReference type="Proteomes" id="UP000294599"/>
    </source>
</evidence>
<gene>
    <name evidence="5" type="ORF">EDC25_10968</name>
</gene>